<feature type="domain" description="Myb/SANT-like" evidence="1">
    <location>
        <begin position="12"/>
        <end position="102"/>
    </location>
</feature>
<dbReference type="PANTHER" id="PTHR31704">
    <property type="entry name" value="MYB/SANT-LIKE DNA-BINDING DOMAIN PROTEIN-RELATED"/>
    <property type="match status" value="1"/>
</dbReference>
<dbReference type="AlphaFoldDB" id="A0A9R1XGH0"/>
<proteinExistence type="predicted"/>
<dbReference type="Pfam" id="PF12776">
    <property type="entry name" value="Myb_DNA-bind_3"/>
    <property type="match status" value="1"/>
</dbReference>
<evidence type="ECO:0000313" key="3">
    <source>
        <dbReference type="Proteomes" id="UP000235145"/>
    </source>
</evidence>
<dbReference type="Proteomes" id="UP000235145">
    <property type="component" value="Unassembled WGS sequence"/>
</dbReference>
<organism evidence="2 3">
    <name type="scientific">Lactuca sativa</name>
    <name type="common">Garden lettuce</name>
    <dbReference type="NCBI Taxonomy" id="4236"/>
    <lineage>
        <taxon>Eukaryota</taxon>
        <taxon>Viridiplantae</taxon>
        <taxon>Streptophyta</taxon>
        <taxon>Embryophyta</taxon>
        <taxon>Tracheophyta</taxon>
        <taxon>Spermatophyta</taxon>
        <taxon>Magnoliopsida</taxon>
        <taxon>eudicotyledons</taxon>
        <taxon>Gunneridae</taxon>
        <taxon>Pentapetalae</taxon>
        <taxon>asterids</taxon>
        <taxon>campanulids</taxon>
        <taxon>Asterales</taxon>
        <taxon>Asteraceae</taxon>
        <taxon>Cichorioideae</taxon>
        <taxon>Cichorieae</taxon>
        <taxon>Lactucinae</taxon>
        <taxon>Lactuca</taxon>
    </lineage>
</organism>
<dbReference type="PANTHER" id="PTHR31704:SF55">
    <property type="entry name" value="MYB_SANT-LIKE DNA-BINDING DOMAIN PROTEIN"/>
    <property type="match status" value="1"/>
</dbReference>
<comment type="caution">
    <text evidence="2">The sequence shown here is derived from an EMBL/GenBank/DDBJ whole genome shotgun (WGS) entry which is preliminary data.</text>
</comment>
<evidence type="ECO:0000313" key="2">
    <source>
        <dbReference type="EMBL" id="KAJ0213715.1"/>
    </source>
</evidence>
<dbReference type="InterPro" id="IPR024752">
    <property type="entry name" value="Myb/SANT-like_dom"/>
</dbReference>
<name>A0A9R1XGH0_LACSA</name>
<dbReference type="EMBL" id="NBSK02000004">
    <property type="protein sequence ID" value="KAJ0213715.1"/>
    <property type="molecule type" value="Genomic_DNA"/>
</dbReference>
<gene>
    <name evidence="2" type="ORF">LSAT_V11C400159530</name>
</gene>
<sequence>MAPNKDTEEGINWTNENIVKFCEVCIDYVTKNGRGQLMRWREIEDLFTEKVGKQCSFKSLKNKYDSMKKDWRLWKFLKTGETSLGWNPTTGKLDCSDEWWDRKLKEKPDAKKYQHKGVYPLLEEKWDHLFGDAVATGVGCVAPSLNSESVDKSINDIDEIENENGWSDEAMREYSEYSRLESLDNQDNSFWNNFSTEVTGNRTIQSLMFLNKITKVQSVERGNLGALFQCNGYM</sequence>
<reference evidence="2 3" key="1">
    <citation type="journal article" date="2017" name="Nat. Commun.">
        <title>Genome assembly with in vitro proximity ligation data and whole-genome triplication in lettuce.</title>
        <authorList>
            <person name="Reyes-Chin-Wo S."/>
            <person name="Wang Z."/>
            <person name="Yang X."/>
            <person name="Kozik A."/>
            <person name="Arikit S."/>
            <person name="Song C."/>
            <person name="Xia L."/>
            <person name="Froenicke L."/>
            <person name="Lavelle D.O."/>
            <person name="Truco M.J."/>
            <person name="Xia R."/>
            <person name="Zhu S."/>
            <person name="Xu C."/>
            <person name="Xu H."/>
            <person name="Xu X."/>
            <person name="Cox K."/>
            <person name="Korf I."/>
            <person name="Meyers B.C."/>
            <person name="Michelmore R.W."/>
        </authorList>
    </citation>
    <scope>NUCLEOTIDE SEQUENCE [LARGE SCALE GENOMIC DNA]</scope>
    <source>
        <strain evidence="3">cv. Salinas</strain>
        <tissue evidence="2">Seedlings</tissue>
    </source>
</reference>
<evidence type="ECO:0000259" key="1">
    <source>
        <dbReference type="Pfam" id="PF12776"/>
    </source>
</evidence>
<accession>A0A9R1XGH0</accession>
<dbReference type="OrthoDB" id="4955136at2759"/>
<keyword evidence="3" id="KW-1185">Reference proteome</keyword>
<protein>
    <recommendedName>
        <fullName evidence="1">Myb/SANT-like domain-containing protein</fullName>
    </recommendedName>
</protein>